<dbReference type="GO" id="GO:0016887">
    <property type="term" value="F:ATP hydrolysis activity"/>
    <property type="evidence" value="ECO:0007669"/>
    <property type="project" value="InterPro"/>
</dbReference>
<feature type="coiled-coil region" evidence="1">
    <location>
        <begin position="431"/>
        <end position="458"/>
    </location>
</feature>
<comment type="caution">
    <text evidence="3">The sequence shown here is derived from an EMBL/GenBank/DDBJ whole genome shotgun (WGS) entry which is preliminary data.</text>
</comment>
<dbReference type="InterPro" id="IPR038729">
    <property type="entry name" value="Rad50/SbcC_AAA"/>
</dbReference>
<sequence length="1315" mass="142486">MEYNIADMTLDEVVSHLIAGEVLHVASGETFSLPLSDSRAVLAFYNQDRRAYWNPDKDTAIQDGEVDRVLAALDNVPKALSAPAKAPPEFQKWQLAKIEAHRFRGLHRHCAEGGSDPKPFELELAARATLFRGFNGAGKTSLVSAVCWCLTGYGYRSQGLPAPLHECISVHVASAEAERNGFDIPVIVPIPTEQELVAVDGVPKVDTWVRLSFRSLIDGREVVVERHLQREGKKGFKTGVIGLEQLGLSELALQVGILMPGIAAATRFDDKTTLSQAVSTLTGLRPLAHFGARSGRLHDRLTEKYPKLAKQEKEACETTAGAQKQTLDDLLKEGKDLPNLDCVVVPVDGDREGWVAGLREAERRLKAVEDQAAEEATLILGALPPLTSDIEIKRFRDALTAAQNCFSGAALRGLPSMQLAANLGELHETDLECAEKVLEGIEAEAKSLVDRLSDASRSDRLRLYGLVAKWHEAAHPGQPFSTCPLCDRDLTQPGAIPRDALLDQAVADALEEARKADSALLKTGAEWERDAMRELRGQLPATLQPFVSDDVPDDLATVYKAALSKEVFEQPDFPPVLRKMASGVVELCRMAWANAPVRAPLPSAAIPPQIPDAEGLRGAIQKVRRAIRLARYRAANTEFARSAVASVLRSAAETDVPANQRAVAGQLSVLNTYLEAATVFAGVRRQLGQFKLTCEKWKAVCERIEKLDRAAKAVEPFKRFPALVHDQVAGLILDLDSQATAWSQRMYKAQFLQAPAYAGLDPAKSDGFTFLAAQGKHLVEAHHVMNASALRAYLSAFVLALWQQVWARSGGISTILMDDPQDLLDPGNVANLAATVPHLIAADMSPLIVSNDFGFIPTIEAFVSAHNTATSGRRTEVWEFSAISMSKCTVSLAPVADEARLRGEHWQKTDPNDVTLARAFVHPVRVRIEIKLWDLLASDASVLKDPTLNDLLFKIANARNRGERPFNEEPFRKLIELPALKAGAPFRDAINKAHHGKADQLTPVDADIVRQDYEDVFAAIDACWLAYARFMGRLPPEQALAEATKAPAEPNVVPLPPKPISVLGRLAAHEVGAPLTSIEDAKDQFELGSLGDISLFTLRAPTLGLVAFPGQTLIVSLTAEVRNGDLAIVQTPGKTYARRIGIDKADLSRIVLESMPSASSRVPPTHFVQRSSATLSKIVGVLFDETVPAKSHDEAIPATASAILSQVVAAAVVAGDSAFPVAPDKGRVLLGRAPDLSQLAGRILTVVARPDVHSSDHFAYLKRLGKQMPGNASVYYLENVGQAGEGEYVQFPSTGGAIPGISVVDDVWKVHGTIF</sequence>
<protein>
    <submittedName>
        <fullName evidence="3">AAA family ATPase</fullName>
    </submittedName>
</protein>
<dbReference type="SUPFAM" id="SSF52540">
    <property type="entry name" value="P-loop containing nucleoside triphosphate hydrolases"/>
    <property type="match status" value="1"/>
</dbReference>
<accession>A0A7Z0TW47</accession>
<name>A0A7Z0TW47_9BRAD</name>
<dbReference type="EMBL" id="JACBFH010000002">
    <property type="protein sequence ID" value="NYY96287.1"/>
    <property type="molecule type" value="Genomic_DNA"/>
</dbReference>
<feature type="domain" description="Rad50/SbcC-type AAA" evidence="2">
    <location>
        <begin position="119"/>
        <end position="235"/>
    </location>
</feature>
<dbReference type="Gene3D" id="3.40.50.300">
    <property type="entry name" value="P-loop containing nucleotide triphosphate hydrolases"/>
    <property type="match status" value="1"/>
</dbReference>
<evidence type="ECO:0000259" key="2">
    <source>
        <dbReference type="Pfam" id="PF13476"/>
    </source>
</evidence>
<evidence type="ECO:0000256" key="1">
    <source>
        <dbReference type="SAM" id="Coils"/>
    </source>
</evidence>
<organism evidence="3">
    <name type="scientific">Bradyrhizobium barranii subsp. barranii</name>
    <dbReference type="NCBI Taxonomy" id="2823807"/>
    <lineage>
        <taxon>Bacteria</taxon>
        <taxon>Pseudomonadati</taxon>
        <taxon>Pseudomonadota</taxon>
        <taxon>Alphaproteobacteria</taxon>
        <taxon>Hyphomicrobiales</taxon>
        <taxon>Nitrobacteraceae</taxon>
        <taxon>Bradyrhizobium</taxon>
        <taxon>Bradyrhizobium barranii</taxon>
    </lineage>
</organism>
<dbReference type="InterPro" id="IPR027417">
    <property type="entry name" value="P-loop_NTPase"/>
</dbReference>
<keyword evidence="1" id="KW-0175">Coiled coil</keyword>
<evidence type="ECO:0000313" key="3">
    <source>
        <dbReference type="EMBL" id="NYY96287.1"/>
    </source>
</evidence>
<feature type="coiled-coil region" evidence="1">
    <location>
        <begin position="351"/>
        <end position="378"/>
    </location>
</feature>
<proteinExistence type="predicted"/>
<gene>
    <name evidence="3" type="ORF">G6321_50190</name>
</gene>
<reference evidence="3" key="1">
    <citation type="submission" date="2020-06" db="EMBL/GenBank/DDBJ databases">
        <title>Whole Genome Sequence of Bradyrhizobium sp. Strain 323S2.</title>
        <authorList>
            <person name="Bromfield E.S.P."/>
        </authorList>
    </citation>
    <scope>NUCLEOTIDE SEQUENCE [LARGE SCALE GENOMIC DNA]</scope>
    <source>
        <strain evidence="3">323S2</strain>
    </source>
</reference>
<dbReference type="GO" id="GO:0006302">
    <property type="term" value="P:double-strand break repair"/>
    <property type="evidence" value="ECO:0007669"/>
    <property type="project" value="InterPro"/>
</dbReference>
<dbReference type="Pfam" id="PF13476">
    <property type="entry name" value="AAA_23"/>
    <property type="match status" value="1"/>
</dbReference>